<evidence type="ECO:0000313" key="3">
    <source>
        <dbReference type="EMBL" id="DAE16684.1"/>
    </source>
</evidence>
<keyword evidence="1" id="KW-1133">Transmembrane helix</keyword>
<proteinExistence type="predicted"/>
<keyword evidence="1" id="KW-0472">Membrane</keyword>
<name>A0A8S5QDS8_9CAUD</name>
<reference evidence="3" key="1">
    <citation type="journal article" date="2021" name="Proc. Natl. Acad. Sci. U.S.A.">
        <title>A Catalog of Tens of Thousands of Viruses from Human Metagenomes Reveals Hidden Associations with Chronic Diseases.</title>
        <authorList>
            <person name="Tisza M.J."/>
            <person name="Buck C.B."/>
        </authorList>
    </citation>
    <scope>NUCLEOTIDE SEQUENCE</scope>
    <source>
        <strain evidence="3">Ctn7K25</strain>
    </source>
</reference>
<organism evidence="3">
    <name type="scientific">Podoviridae sp. ctn7K25</name>
    <dbReference type="NCBI Taxonomy" id="2825273"/>
    <lineage>
        <taxon>Viruses</taxon>
        <taxon>Duplodnaviria</taxon>
        <taxon>Heunggongvirae</taxon>
        <taxon>Uroviricota</taxon>
        <taxon>Caudoviricetes</taxon>
    </lineage>
</organism>
<dbReference type="PROSITE" id="PS51257">
    <property type="entry name" value="PROKAR_LIPOPROTEIN"/>
    <property type="match status" value="1"/>
</dbReference>
<accession>A0A8S5QDS8</accession>
<feature type="transmembrane region" description="Helical" evidence="1">
    <location>
        <begin position="6"/>
        <end position="27"/>
    </location>
</feature>
<keyword evidence="1" id="KW-0812">Transmembrane</keyword>
<sequence length="179" mass="20203">MGKKIIFGGIWFLIWMLGCVSWHRFVVKTMPRETDTTKGTVIDTTTYYKPVAKDSVVVRYERVKLPTSDDKPYYASLSLTKPVDSVGRVTDSVTVELPITQKWYGDSTYTAWVSGYNPTLDSIYVYPRNETVTITNTLRQKPRRWGLGVSAGYGVSAHGAQPYIGIGVQYNIVSFGKRR</sequence>
<protein>
    <recommendedName>
        <fullName evidence="2">DUF6808 domain-containing protein</fullName>
    </recommendedName>
</protein>
<dbReference type="EMBL" id="BK015629">
    <property type="protein sequence ID" value="DAE16684.1"/>
    <property type="molecule type" value="Genomic_DNA"/>
</dbReference>
<feature type="domain" description="DUF6808" evidence="2">
    <location>
        <begin position="91"/>
        <end position="172"/>
    </location>
</feature>
<dbReference type="Pfam" id="PF20647">
    <property type="entry name" value="DUF6808"/>
    <property type="match status" value="1"/>
</dbReference>
<dbReference type="InterPro" id="IPR049214">
    <property type="entry name" value="DUF6808"/>
</dbReference>
<evidence type="ECO:0000259" key="2">
    <source>
        <dbReference type="Pfam" id="PF20647"/>
    </source>
</evidence>
<evidence type="ECO:0000256" key="1">
    <source>
        <dbReference type="SAM" id="Phobius"/>
    </source>
</evidence>